<keyword evidence="5 7" id="KW-0450">Lipoyl</keyword>
<dbReference type="Pfam" id="PF00198">
    <property type="entry name" value="2-oxoacid_dh"/>
    <property type="match status" value="1"/>
</dbReference>
<dbReference type="InterPro" id="IPR011053">
    <property type="entry name" value="Single_hybrid_motif"/>
</dbReference>
<evidence type="ECO:0000256" key="3">
    <source>
        <dbReference type="ARBA" id="ARBA00011484"/>
    </source>
</evidence>
<dbReference type="EC" id="2.3.1.-" evidence="7"/>
<dbReference type="InterPro" id="IPR036625">
    <property type="entry name" value="E3-bd_dom_sf"/>
</dbReference>
<dbReference type="AlphaFoldDB" id="A0A7X0MUX1"/>
<comment type="cofactor">
    <cofactor evidence="1 7">
        <name>(R)-lipoate</name>
        <dbReference type="ChEBI" id="CHEBI:83088"/>
    </cofactor>
</comment>
<proteinExistence type="inferred from homology"/>
<organism evidence="10 11">
    <name type="scientific">Pseudoteredinibacter isoporae</name>
    <dbReference type="NCBI Taxonomy" id="570281"/>
    <lineage>
        <taxon>Bacteria</taxon>
        <taxon>Pseudomonadati</taxon>
        <taxon>Pseudomonadota</taxon>
        <taxon>Gammaproteobacteria</taxon>
        <taxon>Cellvibrionales</taxon>
        <taxon>Cellvibrionaceae</taxon>
        <taxon>Pseudoteredinibacter</taxon>
    </lineage>
</organism>
<dbReference type="InterPro" id="IPR003016">
    <property type="entry name" value="2-oxoA_DH_lipoyl-BS"/>
</dbReference>
<dbReference type="RefSeq" id="WP_243749355.1">
    <property type="nucleotide sequence ID" value="NZ_JAAONY010000001.1"/>
</dbReference>
<dbReference type="Gene3D" id="4.10.320.10">
    <property type="entry name" value="E3-binding domain"/>
    <property type="match status" value="1"/>
</dbReference>
<dbReference type="InterPro" id="IPR050743">
    <property type="entry name" value="2-oxoacid_DH_E2_comp"/>
</dbReference>
<dbReference type="PANTHER" id="PTHR43178:SF5">
    <property type="entry name" value="LIPOAMIDE ACYLTRANSFERASE COMPONENT OF BRANCHED-CHAIN ALPHA-KETO ACID DEHYDROGENASE COMPLEX, MITOCHONDRIAL"/>
    <property type="match status" value="1"/>
</dbReference>
<dbReference type="GO" id="GO:0016407">
    <property type="term" value="F:acetyltransferase activity"/>
    <property type="evidence" value="ECO:0007669"/>
    <property type="project" value="TreeGrafter"/>
</dbReference>
<comment type="similarity">
    <text evidence="2 7">Belongs to the 2-oxoacid dehydrogenase family.</text>
</comment>
<evidence type="ECO:0000256" key="7">
    <source>
        <dbReference type="RuleBase" id="RU003423"/>
    </source>
</evidence>
<evidence type="ECO:0000256" key="2">
    <source>
        <dbReference type="ARBA" id="ARBA00007317"/>
    </source>
</evidence>
<dbReference type="GO" id="GO:0005737">
    <property type="term" value="C:cytoplasm"/>
    <property type="evidence" value="ECO:0007669"/>
    <property type="project" value="TreeGrafter"/>
</dbReference>
<dbReference type="PROSITE" id="PS51826">
    <property type="entry name" value="PSBD"/>
    <property type="match status" value="1"/>
</dbReference>
<feature type="domain" description="Lipoyl-binding" evidence="8">
    <location>
        <begin position="3"/>
        <end position="78"/>
    </location>
</feature>
<accession>A0A7X0MUX1</accession>
<dbReference type="InterPro" id="IPR023213">
    <property type="entry name" value="CAT-like_dom_sf"/>
</dbReference>
<name>A0A7X0MUX1_9GAMM</name>
<feature type="domain" description="Peripheral subunit-binding (PSBD)" evidence="9">
    <location>
        <begin position="123"/>
        <end position="160"/>
    </location>
</feature>
<evidence type="ECO:0000256" key="6">
    <source>
        <dbReference type="ARBA" id="ARBA00023315"/>
    </source>
</evidence>
<dbReference type="InterPro" id="IPR001078">
    <property type="entry name" value="2-oxoacid_DH_actylTfrase"/>
</dbReference>
<dbReference type="SUPFAM" id="SSF52777">
    <property type="entry name" value="CoA-dependent acyltransferases"/>
    <property type="match status" value="1"/>
</dbReference>
<dbReference type="Gene3D" id="3.30.559.10">
    <property type="entry name" value="Chloramphenicol acetyltransferase-like domain"/>
    <property type="match status" value="1"/>
</dbReference>
<keyword evidence="11" id="KW-1185">Reference proteome</keyword>
<evidence type="ECO:0000256" key="5">
    <source>
        <dbReference type="ARBA" id="ARBA00022823"/>
    </source>
</evidence>
<dbReference type="Proteomes" id="UP000528457">
    <property type="component" value="Unassembled WGS sequence"/>
</dbReference>
<dbReference type="Pfam" id="PF02817">
    <property type="entry name" value="E3_binding"/>
    <property type="match status" value="1"/>
</dbReference>
<dbReference type="EMBL" id="JACHHT010000001">
    <property type="protein sequence ID" value="MBB6520470.1"/>
    <property type="molecule type" value="Genomic_DNA"/>
</dbReference>
<keyword evidence="6 7" id="KW-0012">Acyltransferase</keyword>
<comment type="caution">
    <text evidence="10">The sequence shown here is derived from an EMBL/GenBank/DDBJ whole genome shotgun (WGS) entry which is preliminary data.</text>
</comment>
<dbReference type="SUPFAM" id="SSF47005">
    <property type="entry name" value="Peripheral subunit-binding domain of 2-oxo acid dehydrogenase complex"/>
    <property type="match status" value="1"/>
</dbReference>
<keyword evidence="4 7" id="KW-0808">Transferase</keyword>
<comment type="subunit">
    <text evidence="3">Forms a 24-polypeptide structural core with octahedral symmetry.</text>
</comment>
<dbReference type="FunFam" id="3.30.559.10:FF:000027">
    <property type="entry name" value="Dihydrolipoamide acetyltransferase component of pyruvate dehydrogenase complex"/>
    <property type="match status" value="1"/>
</dbReference>
<dbReference type="GO" id="GO:0031405">
    <property type="term" value="F:lipoic acid binding"/>
    <property type="evidence" value="ECO:0007669"/>
    <property type="project" value="TreeGrafter"/>
</dbReference>
<sequence>MMIKDFILPDIGEGIVECEVIEWKVAEGDIIEEDQVVADVSTDKAIVEIPSMYTGKVVKLHYQQGDIAKVHSPLFAIELEGEASDDAAQEAPKAEEKTAETAAPVAAVQEEKPAAVENSGKVLSTPAVRKIARENDLDLALVNGTGKNGRVLKEDVLNYLEGNTGAATTGSSVVSAALSADMVDRVEPIKGVRAVMGARMAESVSTIPHFTYAEEFDVTELIKLRLKLKAMYASDDLKITMMPLFIKALSLAIKEFPIMNSRVNEAFTELTYLAEHNIGMAVDGKTGLLVPNIKNVQSLSLLDVAAEVTRLTAEARSGKISPADLSGGTITISNVGAIGGTVATPIINKPEVAIVALGRVQELPRFNAHGEVEARQIMTVSWSGDHRVIDGGTISRFNNLWKQYLEQPATMLASMV</sequence>
<dbReference type="InParanoid" id="A0A7X0MUX1"/>
<gene>
    <name evidence="10" type="ORF">HNR48_000748</name>
</gene>
<protein>
    <recommendedName>
        <fullName evidence="7">Dihydrolipoamide acetyltransferase component of pyruvate dehydrogenase complex</fullName>
        <ecNumber evidence="7">2.3.1.-</ecNumber>
    </recommendedName>
</protein>
<dbReference type="Gene3D" id="2.40.50.100">
    <property type="match status" value="1"/>
</dbReference>
<dbReference type="FunFam" id="4.10.320.10:FF:000002">
    <property type="entry name" value="Dihydrolipoamide acetyltransferase component of pyruvate dehydrogenase complex"/>
    <property type="match status" value="1"/>
</dbReference>
<evidence type="ECO:0000313" key="10">
    <source>
        <dbReference type="EMBL" id="MBB6520470.1"/>
    </source>
</evidence>
<dbReference type="SUPFAM" id="SSF51230">
    <property type="entry name" value="Single hybrid motif"/>
    <property type="match status" value="1"/>
</dbReference>
<dbReference type="PROSITE" id="PS50968">
    <property type="entry name" value="BIOTINYL_LIPOYL"/>
    <property type="match status" value="1"/>
</dbReference>
<dbReference type="InterPro" id="IPR000089">
    <property type="entry name" value="Biotin_lipoyl"/>
</dbReference>
<evidence type="ECO:0000259" key="8">
    <source>
        <dbReference type="PROSITE" id="PS50968"/>
    </source>
</evidence>
<evidence type="ECO:0000259" key="9">
    <source>
        <dbReference type="PROSITE" id="PS51826"/>
    </source>
</evidence>
<evidence type="ECO:0000313" key="11">
    <source>
        <dbReference type="Proteomes" id="UP000528457"/>
    </source>
</evidence>
<dbReference type="Pfam" id="PF00364">
    <property type="entry name" value="Biotin_lipoyl"/>
    <property type="match status" value="1"/>
</dbReference>
<evidence type="ECO:0000256" key="4">
    <source>
        <dbReference type="ARBA" id="ARBA00022679"/>
    </source>
</evidence>
<evidence type="ECO:0000256" key="1">
    <source>
        <dbReference type="ARBA" id="ARBA00001938"/>
    </source>
</evidence>
<dbReference type="InterPro" id="IPR004167">
    <property type="entry name" value="PSBD"/>
</dbReference>
<reference evidence="10 11" key="1">
    <citation type="submission" date="2020-08" db="EMBL/GenBank/DDBJ databases">
        <title>Genomic Encyclopedia of Type Strains, Phase IV (KMG-IV): sequencing the most valuable type-strain genomes for metagenomic binning, comparative biology and taxonomic classification.</title>
        <authorList>
            <person name="Goeker M."/>
        </authorList>
    </citation>
    <scope>NUCLEOTIDE SEQUENCE [LARGE SCALE GENOMIC DNA]</scope>
    <source>
        <strain evidence="10 11">DSM 22368</strain>
    </source>
</reference>
<dbReference type="PANTHER" id="PTHR43178">
    <property type="entry name" value="DIHYDROLIPOAMIDE ACETYLTRANSFERASE COMPONENT OF PYRUVATE DEHYDROGENASE COMPLEX"/>
    <property type="match status" value="1"/>
</dbReference>
<dbReference type="PROSITE" id="PS00189">
    <property type="entry name" value="LIPOYL"/>
    <property type="match status" value="1"/>
</dbReference>
<dbReference type="CDD" id="cd06849">
    <property type="entry name" value="lipoyl_domain"/>
    <property type="match status" value="1"/>
</dbReference>